<evidence type="ECO:0000313" key="4">
    <source>
        <dbReference type="Proteomes" id="UP000003786"/>
    </source>
</evidence>
<keyword evidence="2" id="KW-0812">Transmembrane</keyword>
<keyword evidence="2" id="KW-1133">Transmembrane helix</keyword>
<dbReference type="KEGG" id="tot:TOT_010000662"/>
<dbReference type="GeneID" id="20713552"/>
<accession>J4CCD5</accession>
<evidence type="ECO:0000256" key="2">
    <source>
        <dbReference type="SAM" id="Phobius"/>
    </source>
</evidence>
<dbReference type="EMBL" id="AP011946">
    <property type="protein sequence ID" value="BAM39202.1"/>
    <property type="molecule type" value="Genomic_DNA"/>
</dbReference>
<evidence type="ECO:0000313" key="3">
    <source>
        <dbReference type="EMBL" id="BAM39202.1"/>
    </source>
</evidence>
<dbReference type="AlphaFoldDB" id="J4CCD5"/>
<protein>
    <submittedName>
        <fullName evidence="3">Uncharacterized protein</fullName>
    </submittedName>
</protein>
<organism evidence="3 4">
    <name type="scientific">Theileria orientalis strain Shintoku</name>
    <dbReference type="NCBI Taxonomy" id="869250"/>
    <lineage>
        <taxon>Eukaryota</taxon>
        <taxon>Sar</taxon>
        <taxon>Alveolata</taxon>
        <taxon>Apicomplexa</taxon>
        <taxon>Aconoidasida</taxon>
        <taxon>Piroplasmida</taxon>
        <taxon>Theileriidae</taxon>
        <taxon>Theileria</taxon>
    </lineage>
</organism>
<feature type="region of interest" description="Disordered" evidence="1">
    <location>
        <begin position="447"/>
        <end position="467"/>
    </location>
</feature>
<keyword evidence="2" id="KW-0472">Membrane</keyword>
<gene>
    <name evidence="3" type="ORF">TOT_010000662</name>
</gene>
<keyword evidence="4" id="KW-1185">Reference proteome</keyword>
<dbReference type="RefSeq" id="XP_009689503.1">
    <property type="nucleotide sequence ID" value="XM_009691208.1"/>
</dbReference>
<proteinExistence type="predicted"/>
<reference evidence="3 4" key="1">
    <citation type="journal article" date="2012" name="MBio">
        <title>Comparative genome analysis of three eukaryotic parasites with differing abilities to transform leukocytes reveals key mediators of Theileria-induced leukocyte transformation.</title>
        <authorList>
            <person name="Hayashida K."/>
            <person name="Hara Y."/>
            <person name="Abe T."/>
            <person name="Yamasaki C."/>
            <person name="Toyoda A."/>
            <person name="Kosuge T."/>
            <person name="Suzuki Y."/>
            <person name="Sato Y."/>
            <person name="Kawashima S."/>
            <person name="Katayama T."/>
            <person name="Wakaguri H."/>
            <person name="Inoue N."/>
            <person name="Homma K."/>
            <person name="Tada-Umezaki M."/>
            <person name="Yagi Y."/>
            <person name="Fujii Y."/>
            <person name="Habara T."/>
            <person name="Kanehisa M."/>
            <person name="Watanabe H."/>
            <person name="Ito K."/>
            <person name="Gojobori T."/>
            <person name="Sugawara H."/>
            <person name="Imanishi T."/>
            <person name="Weir W."/>
            <person name="Gardner M."/>
            <person name="Pain A."/>
            <person name="Shiels B."/>
            <person name="Hattori M."/>
            <person name="Nene V."/>
            <person name="Sugimoto C."/>
        </authorList>
    </citation>
    <scope>NUCLEOTIDE SEQUENCE [LARGE SCALE GENOMIC DNA]</scope>
    <source>
        <strain evidence="3 4">Shintoku</strain>
    </source>
</reference>
<dbReference type="Proteomes" id="UP000003786">
    <property type="component" value="Chromosome 1"/>
</dbReference>
<name>J4CCD5_THEOR</name>
<dbReference type="VEuPathDB" id="PiroplasmaDB:TOT_010000662"/>
<evidence type="ECO:0000256" key="1">
    <source>
        <dbReference type="SAM" id="MobiDB-lite"/>
    </source>
</evidence>
<sequence length="510" mass="58848">MGVRQSHLNIHLLYKTGKYGQQGYEVTLSKEVVKDCKSFEVYTHTIEYKSGNGTNFDIYIYNNKRPYTTDSYVFAYCSPSGKNQVVKAVKVYFSVFIPDVPLVISFYTNGAQTHNCLPSVLKKAGWDYGAYITRQSFIEELSKELPKLYKQASSNWKIQFFAKHDVESTISEQKEDLDNEGNYKRYIYKPSIEKATMSSKELFKSFTTSAFKNQIDYSYLSIVNEKTFDGILIYTYINIALVLEFIDPCQKIHIQRKDKDATYWAKEELEYTEDKSLTENLNKIQSESSSNNIVTFMLDKFDKYNDVEVTHNKDSHTTYTKYTHKSKVENKPNLVFKGVKVTIVKQPFENKTKSLDVYYLKVRGGIDGKQDGKPFLIIFNETGEGKENKTTIYHFNNTEQFNDWIEFKDDKSEKLEQKLEEIESSRGCGVDLFLLRKLAFEILIREERPTPPAPPPEEKPKRPPIYVPPTTEPANLSLIIGCSVGGFLLLVALVVGYGIYWYNTTIKLLT</sequence>
<feature type="transmembrane region" description="Helical" evidence="2">
    <location>
        <begin position="478"/>
        <end position="502"/>
    </location>
</feature>
<dbReference type="OrthoDB" id="10405185at2759"/>